<evidence type="ECO:0000313" key="2">
    <source>
        <dbReference type="EMBL" id="KAF2441864.1"/>
    </source>
</evidence>
<keyword evidence="3" id="KW-1185">Reference proteome</keyword>
<protein>
    <submittedName>
        <fullName evidence="2">Uncharacterized protein</fullName>
    </submittedName>
</protein>
<organism evidence="2 3">
    <name type="scientific">Karstenula rhodostoma CBS 690.94</name>
    <dbReference type="NCBI Taxonomy" id="1392251"/>
    <lineage>
        <taxon>Eukaryota</taxon>
        <taxon>Fungi</taxon>
        <taxon>Dikarya</taxon>
        <taxon>Ascomycota</taxon>
        <taxon>Pezizomycotina</taxon>
        <taxon>Dothideomycetes</taxon>
        <taxon>Pleosporomycetidae</taxon>
        <taxon>Pleosporales</taxon>
        <taxon>Massarineae</taxon>
        <taxon>Didymosphaeriaceae</taxon>
        <taxon>Karstenula</taxon>
    </lineage>
</organism>
<comment type="caution">
    <text evidence="2">The sequence shown here is derived from an EMBL/GenBank/DDBJ whole genome shotgun (WGS) entry which is preliminary data.</text>
</comment>
<feature type="compositionally biased region" description="Acidic residues" evidence="1">
    <location>
        <begin position="219"/>
        <end position="230"/>
    </location>
</feature>
<feature type="compositionally biased region" description="Basic residues" evidence="1">
    <location>
        <begin position="83"/>
        <end position="100"/>
    </location>
</feature>
<dbReference type="EMBL" id="MU001505">
    <property type="protein sequence ID" value="KAF2441864.1"/>
    <property type="molecule type" value="Genomic_DNA"/>
</dbReference>
<feature type="region of interest" description="Disordered" evidence="1">
    <location>
        <begin position="174"/>
        <end position="321"/>
    </location>
</feature>
<feature type="compositionally biased region" description="Basic and acidic residues" evidence="1">
    <location>
        <begin position="137"/>
        <end position="146"/>
    </location>
</feature>
<dbReference type="AlphaFoldDB" id="A0A9P4PBB2"/>
<accession>A0A9P4PBB2</accession>
<sequence>MSAKKRKAPASSPPRDAEHHTPDPSNTSRNVEDGFARRSKRNTTHVSYEEDMTDGQSASDASDYENNGRKKKTPKTSYYENNRRKKKNKMMNKRKNKRDPKKTNTREQKLASIARDTPSDTSPESPIPTPTPYTPIENHHGTDPRRGGWVVGTSTSDIEALDAELEARFETSAEEMGHVSNLPGKTNEKKGEELVLRKEYHVHYAGQADIPDSIKQDPEYEDSPEEDSEDDWRPRNPRPRNPHPRNNPQPHLAPGNRSRRQPYPAPGAGDQVPEANLDADHAEADAQEDPIENLHPNNNPQPPPGHGAQAPEARQANSEVDLTKKAGVESLSHCGMVAIVVLTYMCWNWMM</sequence>
<reference evidence="2" key="1">
    <citation type="journal article" date="2020" name="Stud. Mycol.">
        <title>101 Dothideomycetes genomes: a test case for predicting lifestyles and emergence of pathogens.</title>
        <authorList>
            <person name="Haridas S."/>
            <person name="Albert R."/>
            <person name="Binder M."/>
            <person name="Bloem J."/>
            <person name="Labutti K."/>
            <person name="Salamov A."/>
            <person name="Andreopoulos B."/>
            <person name="Baker S."/>
            <person name="Barry K."/>
            <person name="Bills G."/>
            <person name="Bluhm B."/>
            <person name="Cannon C."/>
            <person name="Castanera R."/>
            <person name="Culley D."/>
            <person name="Daum C."/>
            <person name="Ezra D."/>
            <person name="Gonzalez J."/>
            <person name="Henrissat B."/>
            <person name="Kuo A."/>
            <person name="Liang C."/>
            <person name="Lipzen A."/>
            <person name="Lutzoni F."/>
            <person name="Magnuson J."/>
            <person name="Mondo S."/>
            <person name="Nolan M."/>
            <person name="Ohm R."/>
            <person name="Pangilinan J."/>
            <person name="Park H.-J."/>
            <person name="Ramirez L."/>
            <person name="Alfaro M."/>
            <person name="Sun H."/>
            <person name="Tritt A."/>
            <person name="Yoshinaga Y."/>
            <person name="Zwiers L.-H."/>
            <person name="Turgeon B."/>
            <person name="Goodwin S."/>
            <person name="Spatafora J."/>
            <person name="Crous P."/>
            <person name="Grigoriev I."/>
        </authorList>
    </citation>
    <scope>NUCLEOTIDE SEQUENCE</scope>
    <source>
        <strain evidence="2">CBS 690.94</strain>
    </source>
</reference>
<dbReference type="Proteomes" id="UP000799764">
    <property type="component" value="Unassembled WGS sequence"/>
</dbReference>
<feature type="region of interest" description="Disordered" evidence="1">
    <location>
        <begin position="1"/>
        <end position="152"/>
    </location>
</feature>
<name>A0A9P4PBB2_9PLEO</name>
<gene>
    <name evidence="2" type="ORF">P171DRAFT_488298</name>
</gene>
<feature type="compositionally biased region" description="Basic and acidic residues" evidence="1">
    <location>
        <begin position="186"/>
        <end position="202"/>
    </location>
</feature>
<proteinExistence type="predicted"/>
<evidence type="ECO:0000256" key="1">
    <source>
        <dbReference type="SAM" id="MobiDB-lite"/>
    </source>
</evidence>
<evidence type="ECO:0000313" key="3">
    <source>
        <dbReference type="Proteomes" id="UP000799764"/>
    </source>
</evidence>